<feature type="transmembrane region" description="Helical" evidence="11">
    <location>
        <begin position="53"/>
        <end position="73"/>
    </location>
</feature>
<evidence type="ECO:0000256" key="4">
    <source>
        <dbReference type="ARBA" id="ARBA00022475"/>
    </source>
</evidence>
<protein>
    <recommendedName>
        <fullName evidence="10">Arginine ABC transporter permease protein ArtM</fullName>
    </recommendedName>
</protein>
<evidence type="ECO:0000256" key="6">
    <source>
        <dbReference type="ARBA" id="ARBA00022692"/>
    </source>
</evidence>
<evidence type="ECO:0000259" key="12">
    <source>
        <dbReference type="PROSITE" id="PS50928"/>
    </source>
</evidence>
<dbReference type="PANTHER" id="PTHR30614">
    <property type="entry name" value="MEMBRANE COMPONENT OF AMINO ACID ABC TRANSPORTER"/>
    <property type="match status" value="1"/>
</dbReference>
<dbReference type="Pfam" id="PF00528">
    <property type="entry name" value="BPD_transp_1"/>
    <property type="match status" value="1"/>
</dbReference>
<feature type="transmembrane region" description="Helical" evidence="11">
    <location>
        <begin position="93"/>
        <end position="114"/>
    </location>
</feature>
<dbReference type="AlphaFoldDB" id="A0A5J6WXV0"/>
<dbReference type="SUPFAM" id="SSF161098">
    <property type="entry name" value="MetI-like"/>
    <property type="match status" value="1"/>
</dbReference>
<keyword evidence="14" id="KW-1185">Reference proteome</keyword>
<comment type="similarity">
    <text evidence="2">Belongs to the binding-protein-dependent transport system permease family. HisMQ subfamily.</text>
</comment>
<dbReference type="PROSITE" id="PS50928">
    <property type="entry name" value="ABC_TM1"/>
    <property type="match status" value="1"/>
</dbReference>
<evidence type="ECO:0000256" key="1">
    <source>
        <dbReference type="ARBA" id="ARBA00004429"/>
    </source>
</evidence>
<evidence type="ECO:0000256" key="8">
    <source>
        <dbReference type="ARBA" id="ARBA00022989"/>
    </source>
</evidence>
<dbReference type="InterPro" id="IPR035906">
    <property type="entry name" value="MetI-like_sf"/>
</dbReference>
<keyword evidence="8 11" id="KW-1133">Transmembrane helix</keyword>
<keyword evidence="7" id="KW-0029">Amino-acid transport</keyword>
<comment type="subcellular location">
    <subcellularLocation>
        <location evidence="1">Cell inner membrane</location>
        <topology evidence="1">Multi-pass membrane protein</topology>
    </subcellularLocation>
    <subcellularLocation>
        <location evidence="11">Cell membrane</location>
        <topology evidence="11">Multi-pass membrane protein</topology>
    </subcellularLocation>
</comment>
<dbReference type="GO" id="GO:0022857">
    <property type="term" value="F:transmembrane transporter activity"/>
    <property type="evidence" value="ECO:0007669"/>
    <property type="project" value="InterPro"/>
</dbReference>
<accession>A0A5J6WXV0</accession>
<dbReference type="KEGG" id="asim:FE240_10945"/>
<dbReference type="InterPro" id="IPR010065">
    <property type="entry name" value="AA_ABC_transptr_permease_3TM"/>
</dbReference>
<evidence type="ECO:0000313" key="14">
    <source>
        <dbReference type="Proteomes" id="UP000594034"/>
    </source>
</evidence>
<feature type="transmembrane region" description="Helical" evidence="11">
    <location>
        <begin position="160"/>
        <end position="184"/>
    </location>
</feature>
<dbReference type="InterPro" id="IPR043429">
    <property type="entry name" value="ArtM/GltK/GlnP/TcyL/YhdX-like"/>
</dbReference>
<evidence type="ECO:0000256" key="9">
    <source>
        <dbReference type="ARBA" id="ARBA00023136"/>
    </source>
</evidence>
<dbReference type="GO" id="GO:0043190">
    <property type="term" value="C:ATP-binding cassette (ABC) transporter complex"/>
    <property type="evidence" value="ECO:0007669"/>
    <property type="project" value="InterPro"/>
</dbReference>
<dbReference type="RefSeq" id="WP_042048618.1">
    <property type="nucleotide sequence ID" value="NZ_CDBY01000083.1"/>
</dbReference>
<dbReference type="CDD" id="cd06261">
    <property type="entry name" value="TM_PBP2"/>
    <property type="match status" value="1"/>
</dbReference>
<dbReference type="PANTHER" id="PTHR30614:SF10">
    <property type="entry name" value="ARGININE ABC TRANSPORTER PERMEASE PROTEIN ARTM"/>
    <property type="match status" value="1"/>
</dbReference>
<dbReference type="NCBIfam" id="TIGR01726">
    <property type="entry name" value="HEQRo_perm_3TM"/>
    <property type="match status" value="1"/>
</dbReference>
<reference evidence="13 14" key="1">
    <citation type="submission" date="2019-05" db="EMBL/GenBank/DDBJ databases">
        <title>OXA-830, a novel chromosomally encoded expanded-spectrum class D beta-lactamase in Aeromonas simiae.</title>
        <authorList>
            <person name="Zhou W."/>
            <person name="Chen Q."/>
        </authorList>
    </citation>
    <scope>NUCLEOTIDE SEQUENCE [LARGE SCALE GENOMIC DNA]</scope>
    <source>
        <strain evidence="13 14">A6</strain>
    </source>
</reference>
<name>A0A5J6WXV0_9GAMM</name>
<sequence>MDFSIILDEWPTYWQGLYTTVGLVLASLILGLALAVPLGVLRTSRNWFIRFPVWAYIYFFRGTPLLVQLFIIYYGAAQWEWLKNSAAWELFSQAWFCALLAFTLNTGAYTAEIVRGAVSNMPKGQIEAALAFGMNRWQTLTRVILPNSFRRALPAYSNEVIFMLQGSAVAGIITIVDLTGAARIVNSRYYSPFEAFITAGLLYMALTFVIVWLFKRLETRWHAHLKPRSL</sequence>
<keyword evidence="4" id="KW-1003">Cell membrane</keyword>
<evidence type="ECO:0000256" key="3">
    <source>
        <dbReference type="ARBA" id="ARBA00022448"/>
    </source>
</evidence>
<dbReference type="OrthoDB" id="4404959at2"/>
<feature type="transmembrane region" description="Helical" evidence="11">
    <location>
        <begin position="20"/>
        <end position="41"/>
    </location>
</feature>
<keyword evidence="6 11" id="KW-0812">Transmembrane</keyword>
<organism evidence="13 14">
    <name type="scientific">Aeromonas simiae</name>
    <dbReference type="NCBI Taxonomy" id="218936"/>
    <lineage>
        <taxon>Bacteria</taxon>
        <taxon>Pseudomonadati</taxon>
        <taxon>Pseudomonadota</taxon>
        <taxon>Gammaproteobacteria</taxon>
        <taxon>Aeromonadales</taxon>
        <taxon>Aeromonadaceae</taxon>
        <taxon>Aeromonas</taxon>
    </lineage>
</organism>
<dbReference type="EMBL" id="CP040449">
    <property type="protein sequence ID" value="QFI55154.1"/>
    <property type="molecule type" value="Genomic_DNA"/>
</dbReference>
<evidence type="ECO:0000256" key="2">
    <source>
        <dbReference type="ARBA" id="ARBA00010072"/>
    </source>
</evidence>
<dbReference type="GO" id="GO:0006865">
    <property type="term" value="P:amino acid transport"/>
    <property type="evidence" value="ECO:0007669"/>
    <property type="project" value="UniProtKB-KW"/>
</dbReference>
<dbReference type="Gene3D" id="1.10.3720.10">
    <property type="entry name" value="MetI-like"/>
    <property type="match status" value="1"/>
</dbReference>
<feature type="domain" description="ABC transmembrane type-1" evidence="12">
    <location>
        <begin position="17"/>
        <end position="214"/>
    </location>
</feature>
<feature type="transmembrane region" description="Helical" evidence="11">
    <location>
        <begin position="196"/>
        <end position="214"/>
    </location>
</feature>
<keyword evidence="5" id="KW-0997">Cell inner membrane</keyword>
<evidence type="ECO:0000256" key="5">
    <source>
        <dbReference type="ARBA" id="ARBA00022519"/>
    </source>
</evidence>
<keyword evidence="9 11" id="KW-0472">Membrane</keyword>
<gene>
    <name evidence="13" type="ORF">FE240_10945</name>
</gene>
<keyword evidence="3 11" id="KW-0813">Transport</keyword>
<dbReference type="InterPro" id="IPR000515">
    <property type="entry name" value="MetI-like"/>
</dbReference>
<evidence type="ECO:0000256" key="11">
    <source>
        <dbReference type="RuleBase" id="RU363032"/>
    </source>
</evidence>
<evidence type="ECO:0000313" key="13">
    <source>
        <dbReference type="EMBL" id="QFI55154.1"/>
    </source>
</evidence>
<evidence type="ECO:0000256" key="7">
    <source>
        <dbReference type="ARBA" id="ARBA00022970"/>
    </source>
</evidence>
<evidence type="ECO:0000256" key="10">
    <source>
        <dbReference type="ARBA" id="ARBA00040319"/>
    </source>
</evidence>
<dbReference type="Proteomes" id="UP000594034">
    <property type="component" value="Chromosome"/>
</dbReference>
<proteinExistence type="inferred from homology"/>